<comment type="caution">
    <text evidence="2">The sequence shown here is derived from an EMBL/GenBank/DDBJ whole genome shotgun (WGS) entry which is preliminary data.</text>
</comment>
<name>A0A0F4JLF0_9ACTN</name>
<organism evidence="2 3">
    <name type="scientific">Streptomyces katrae</name>
    <dbReference type="NCBI Taxonomy" id="68223"/>
    <lineage>
        <taxon>Bacteria</taxon>
        <taxon>Bacillati</taxon>
        <taxon>Actinomycetota</taxon>
        <taxon>Actinomycetes</taxon>
        <taxon>Kitasatosporales</taxon>
        <taxon>Streptomycetaceae</taxon>
        <taxon>Streptomyces</taxon>
    </lineage>
</organism>
<dbReference type="OrthoDB" id="9943513at2"/>
<sequence length="81" mass="8418">MKGRLAFAALAAAVVAVLPAAAPAQAAPAQPSGDCAALISLISDPNVSVQEKKQAGRDYVNTHTRDEIDQCRRSYQGGIPQ</sequence>
<dbReference type="RefSeq" id="WP_045947182.1">
    <property type="nucleotide sequence ID" value="NZ_JZWV01000239.1"/>
</dbReference>
<accession>A0A0F4JLF0</accession>
<keyword evidence="1" id="KW-0732">Signal</keyword>
<evidence type="ECO:0000256" key="1">
    <source>
        <dbReference type="SAM" id="SignalP"/>
    </source>
</evidence>
<dbReference type="PATRIC" id="fig|68223.7.peg.5878"/>
<gene>
    <name evidence="2" type="ORF">VR44_10655</name>
</gene>
<feature type="chain" id="PRO_5002471155" description="Secreted protein" evidence="1">
    <location>
        <begin position="27"/>
        <end position="81"/>
    </location>
</feature>
<dbReference type="EMBL" id="JZWV01000239">
    <property type="protein sequence ID" value="KJY35172.1"/>
    <property type="molecule type" value="Genomic_DNA"/>
</dbReference>
<keyword evidence="3" id="KW-1185">Reference proteome</keyword>
<dbReference type="AlphaFoldDB" id="A0A0F4JLF0"/>
<evidence type="ECO:0000313" key="2">
    <source>
        <dbReference type="EMBL" id="KJY35172.1"/>
    </source>
</evidence>
<evidence type="ECO:0008006" key="4">
    <source>
        <dbReference type="Google" id="ProtNLM"/>
    </source>
</evidence>
<protein>
    <recommendedName>
        <fullName evidence="4">Secreted protein</fullName>
    </recommendedName>
</protein>
<proteinExistence type="predicted"/>
<feature type="signal peptide" evidence="1">
    <location>
        <begin position="1"/>
        <end position="26"/>
    </location>
</feature>
<reference evidence="2 3" key="1">
    <citation type="submission" date="2015-02" db="EMBL/GenBank/DDBJ databases">
        <authorList>
            <person name="Ju K.-S."/>
            <person name="Doroghazi J.R."/>
            <person name="Metcalf W."/>
        </authorList>
    </citation>
    <scope>NUCLEOTIDE SEQUENCE [LARGE SCALE GENOMIC DNA]</scope>
    <source>
        <strain evidence="2 3">NRRL ISP-5550</strain>
    </source>
</reference>
<evidence type="ECO:0000313" key="3">
    <source>
        <dbReference type="Proteomes" id="UP000033551"/>
    </source>
</evidence>
<dbReference type="Proteomes" id="UP000033551">
    <property type="component" value="Unassembled WGS sequence"/>
</dbReference>